<protein>
    <submittedName>
        <fullName evidence="1">Uncharacterized protein</fullName>
    </submittedName>
</protein>
<organism evidence="1 2">
    <name type="scientific">Undibacterium umbellatum</name>
    <dbReference type="NCBI Taxonomy" id="2762300"/>
    <lineage>
        <taxon>Bacteria</taxon>
        <taxon>Pseudomonadati</taxon>
        <taxon>Pseudomonadota</taxon>
        <taxon>Betaproteobacteria</taxon>
        <taxon>Burkholderiales</taxon>
        <taxon>Oxalobacteraceae</taxon>
        <taxon>Undibacterium</taxon>
    </lineage>
</organism>
<evidence type="ECO:0000313" key="1">
    <source>
        <dbReference type="EMBL" id="MBC3906642.1"/>
    </source>
</evidence>
<accession>A0ABR6Z4H2</accession>
<gene>
    <name evidence="1" type="ORF">H8L47_03595</name>
</gene>
<dbReference type="Proteomes" id="UP000646911">
    <property type="component" value="Unassembled WGS sequence"/>
</dbReference>
<comment type="caution">
    <text evidence="1">The sequence shown here is derived from an EMBL/GenBank/DDBJ whole genome shotgun (WGS) entry which is preliminary data.</text>
</comment>
<name>A0ABR6Z4H2_9BURK</name>
<dbReference type="EMBL" id="JACOFX010000001">
    <property type="protein sequence ID" value="MBC3906642.1"/>
    <property type="molecule type" value="Genomic_DNA"/>
</dbReference>
<proteinExistence type="predicted"/>
<evidence type="ECO:0000313" key="2">
    <source>
        <dbReference type="Proteomes" id="UP000646911"/>
    </source>
</evidence>
<sequence length="99" mass="10913">MGQNKQLLKANLPAAALWAVPGKYFMPRDFGADSQGTASQHFGQGKFYKKRNLFTVKMLSNDKKPQNSGHKYVFLLACAQFCIASFLKSSAPLVKANAQ</sequence>
<dbReference type="RefSeq" id="WP_186951830.1">
    <property type="nucleotide sequence ID" value="NZ_JACOFX010000001.1"/>
</dbReference>
<keyword evidence="2" id="KW-1185">Reference proteome</keyword>
<reference evidence="1 2" key="1">
    <citation type="submission" date="2020-08" db="EMBL/GenBank/DDBJ databases">
        <title>Novel species isolated from subtropical streams in China.</title>
        <authorList>
            <person name="Lu H."/>
        </authorList>
    </citation>
    <scope>NUCLEOTIDE SEQUENCE [LARGE SCALE GENOMIC DNA]</scope>
    <source>
        <strain evidence="1 2">NL8W</strain>
    </source>
</reference>